<feature type="domain" description="Methyltransferase type 11" evidence="1">
    <location>
        <begin position="45"/>
        <end position="127"/>
    </location>
</feature>
<dbReference type="EMBL" id="DSVI01000007">
    <property type="protein sequence ID" value="HGT47623.1"/>
    <property type="molecule type" value="Genomic_DNA"/>
</dbReference>
<dbReference type="GO" id="GO:0008757">
    <property type="term" value="F:S-adenosylmethionine-dependent methyltransferase activity"/>
    <property type="evidence" value="ECO:0007669"/>
    <property type="project" value="InterPro"/>
</dbReference>
<dbReference type="AlphaFoldDB" id="A0A832DG86"/>
<dbReference type="InterPro" id="IPR013216">
    <property type="entry name" value="Methyltransf_11"/>
</dbReference>
<keyword evidence="2" id="KW-0489">Methyltransferase</keyword>
<dbReference type="Gene3D" id="3.40.50.150">
    <property type="entry name" value="Vaccinia Virus protein VP39"/>
    <property type="match status" value="1"/>
</dbReference>
<gene>
    <name evidence="2" type="ORF">ENS56_06285</name>
</gene>
<dbReference type="SUPFAM" id="SSF53335">
    <property type="entry name" value="S-adenosyl-L-methionine-dependent methyltransferases"/>
    <property type="match status" value="1"/>
</dbReference>
<proteinExistence type="predicted"/>
<comment type="caution">
    <text evidence="2">The sequence shown here is derived from an EMBL/GenBank/DDBJ whole genome shotgun (WGS) entry which is preliminary data.</text>
</comment>
<dbReference type="GO" id="GO:0032259">
    <property type="term" value="P:methylation"/>
    <property type="evidence" value="ECO:0007669"/>
    <property type="project" value="UniProtKB-KW"/>
</dbReference>
<accession>A0A832DG86</accession>
<name>A0A832DG86_9BACT</name>
<keyword evidence="2" id="KW-0808">Transferase</keyword>
<reference evidence="2" key="1">
    <citation type="journal article" date="2020" name="mSystems">
        <title>Genome- and Community-Level Interaction Insights into Carbon Utilization and Element Cycling Functions of Hydrothermarchaeota in Hydrothermal Sediment.</title>
        <authorList>
            <person name="Zhou Z."/>
            <person name="Liu Y."/>
            <person name="Xu W."/>
            <person name="Pan J."/>
            <person name="Luo Z.H."/>
            <person name="Li M."/>
        </authorList>
    </citation>
    <scope>NUCLEOTIDE SEQUENCE [LARGE SCALE GENOMIC DNA]</scope>
    <source>
        <strain evidence="2">SpSt-500</strain>
    </source>
</reference>
<evidence type="ECO:0000313" key="2">
    <source>
        <dbReference type="EMBL" id="HGT47623.1"/>
    </source>
</evidence>
<sequence length="215" mass="25075">MLDYEENYHTVFHDKVLNSEEHYLLRSKLSLKRYFQPEDIDKKILEFGVGTGYNSFLFHNKYGFDISKFALDFVKKKGFITYNNLDDIPENFFDIVLISHVLSNVTDPYQTLLRCRNYLVPGGKLILIIPYEHNKKVELKLSPSQHLFSWNFLTINNLLFSSGFNVIKNKKIFAAGYYKTSFLANINFKLWDFSVALVGFLSNKSELLIEAIKQG</sequence>
<dbReference type="PANTHER" id="PTHR43861">
    <property type="entry name" value="TRANS-ACONITATE 2-METHYLTRANSFERASE-RELATED"/>
    <property type="match status" value="1"/>
</dbReference>
<organism evidence="2">
    <name type="scientific">Ignavibacterium album</name>
    <dbReference type="NCBI Taxonomy" id="591197"/>
    <lineage>
        <taxon>Bacteria</taxon>
        <taxon>Pseudomonadati</taxon>
        <taxon>Ignavibacteriota</taxon>
        <taxon>Ignavibacteria</taxon>
        <taxon>Ignavibacteriales</taxon>
        <taxon>Ignavibacteriaceae</taxon>
        <taxon>Ignavibacterium</taxon>
    </lineage>
</organism>
<dbReference type="InterPro" id="IPR029063">
    <property type="entry name" value="SAM-dependent_MTases_sf"/>
</dbReference>
<evidence type="ECO:0000259" key="1">
    <source>
        <dbReference type="Pfam" id="PF08241"/>
    </source>
</evidence>
<dbReference type="Pfam" id="PF08241">
    <property type="entry name" value="Methyltransf_11"/>
    <property type="match status" value="1"/>
</dbReference>
<protein>
    <submittedName>
        <fullName evidence="2">Class I SAM-dependent methyltransferase</fullName>
    </submittedName>
</protein>
<dbReference type="CDD" id="cd02440">
    <property type="entry name" value="AdoMet_MTases"/>
    <property type="match status" value="1"/>
</dbReference>